<name>A0A9R1VI79_LACSA</name>
<protein>
    <recommendedName>
        <fullName evidence="1">Helitron helicase-like domain-containing protein</fullName>
    </recommendedName>
</protein>
<dbReference type="InterPro" id="IPR025476">
    <property type="entry name" value="Helitron_helicase-like"/>
</dbReference>
<gene>
    <name evidence="2" type="ORF">LSAT_V11C500246540</name>
</gene>
<accession>A0A9R1VI79</accession>
<dbReference type="PANTHER" id="PTHR45786">
    <property type="entry name" value="DNA BINDING PROTEIN-LIKE"/>
    <property type="match status" value="1"/>
</dbReference>
<organism evidence="2 3">
    <name type="scientific">Lactuca sativa</name>
    <name type="common">Garden lettuce</name>
    <dbReference type="NCBI Taxonomy" id="4236"/>
    <lineage>
        <taxon>Eukaryota</taxon>
        <taxon>Viridiplantae</taxon>
        <taxon>Streptophyta</taxon>
        <taxon>Embryophyta</taxon>
        <taxon>Tracheophyta</taxon>
        <taxon>Spermatophyta</taxon>
        <taxon>Magnoliopsida</taxon>
        <taxon>eudicotyledons</taxon>
        <taxon>Gunneridae</taxon>
        <taxon>Pentapetalae</taxon>
        <taxon>asterids</taxon>
        <taxon>campanulids</taxon>
        <taxon>Asterales</taxon>
        <taxon>Asteraceae</taxon>
        <taxon>Cichorioideae</taxon>
        <taxon>Cichorieae</taxon>
        <taxon>Lactucinae</taxon>
        <taxon>Lactuca</taxon>
    </lineage>
</organism>
<evidence type="ECO:0000259" key="1">
    <source>
        <dbReference type="Pfam" id="PF14214"/>
    </source>
</evidence>
<reference evidence="2 3" key="1">
    <citation type="journal article" date="2017" name="Nat. Commun.">
        <title>Genome assembly with in vitro proximity ligation data and whole-genome triplication in lettuce.</title>
        <authorList>
            <person name="Reyes-Chin-Wo S."/>
            <person name="Wang Z."/>
            <person name="Yang X."/>
            <person name="Kozik A."/>
            <person name="Arikit S."/>
            <person name="Song C."/>
            <person name="Xia L."/>
            <person name="Froenicke L."/>
            <person name="Lavelle D.O."/>
            <person name="Truco M.J."/>
            <person name="Xia R."/>
            <person name="Zhu S."/>
            <person name="Xu C."/>
            <person name="Xu H."/>
            <person name="Xu X."/>
            <person name="Cox K."/>
            <person name="Korf I."/>
            <person name="Meyers B.C."/>
            <person name="Michelmore R.W."/>
        </authorList>
    </citation>
    <scope>NUCLEOTIDE SEQUENCE [LARGE SCALE GENOMIC DNA]</scope>
    <source>
        <strain evidence="3">cv. Salinas</strain>
        <tissue evidence="2">Seedlings</tissue>
    </source>
</reference>
<keyword evidence="3" id="KW-1185">Reference proteome</keyword>
<dbReference type="Proteomes" id="UP000235145">
    <property type="component" value="Unassembled WGS sequence"/>
</dbReference>
<proteinExistence type="predicted"/>
<evidence type="ECO:0000313" key="2">
    <source>
        <dbReference type="EMBL" id="KAJ0205166.1"/>
    </source>
</evidence>
<dbReference type="AlphaFoldDB" id="A0A9R1VI79"/>
<dbReference type="EMBL" id="NBSK02000005">
    <property type="protein sequence ID" value="KAJ0205166.1"/>
    <property type="molecule type" value="Genomic_DNA"/>
</dbReference>
<comment type="caution">
    <text evidence="2">The sequence shown here is derived from an EMBL/GenBank/DDBJ whole genome shotgun (WGS) entry which is preliminary data.</text>
</comment>
<dbReference type="Pfam" id="PF14214">
    <property type="entry name" value="Helitron_like_N"/>
    <property type="match status" value="1"/>
</dbReference>
<feature type="domain" description="Helitron helicase-like" evidence="1">
    <location>
        <begin position="371"/>
        <end position="438"/>
    </location>
</feature>
<evidence type="ECO:0000313" key="3">
    <source>
        <dbReference type="Proteomes" id="UP000235145"/>
    </source>
</evidence>
<sequence length="863" mass="100067">MMKQYRRLAIINWKKKQKENKENLQFESPVNLQKKIINDTTVEKSTNANETIIGEKGATNKRKLTICGQSVVMSNVISKQVNNTKGKALLKQVILSADILPEVVCCSYCNAMKFYSETSTFCCLGRIVLSNNGLLLVMQEAKSFRTYIRTYNNHFAFTSFGVIADKNLTKRNKGIYTFRVQGQVYHFVNDLHPDEKSAKNLQLYFRNTENKIENRLTTSPRLSKDLIATCVTYLHHNPYARFFRNLSDIPCLDEYKIILKTIPTQDQRVYNKPDVAQVEGQENVEHSKRNIEVRTHSNEPKNVEYYYGCYDPLQYPLMFPFGELGWNQHIPKKSANEQTNNGIVTCSTTKLISPMGITNVNDLLNMEESEYYAYKLQIRKHDKSCLLLFGRLLQQYIVDNYVMLETQRLAFYRTQQHELRQEFLQGVVDALASGETNASVIYQRVTYVVEFQKRGLQHAHFLLILSPHYKMHNVEEYDEIVSAEIPNEKSNPHLFRMVMKHMIHGPCGDLNPLNNLYPKAFCCETTQTDNAYPTCRRRDDGVKVMVRGAELDNKWVVPYNPYLLCKFDCYVNFEICSTIKAVKYIYKYICKGCDKISFAVSSNDHHDTINEIDQFQAGEIKLAVIHLPLHLEDYQPITFKKKEQLTNIVANSSKRNRYEQHLNLTYVEFPNHFVWTSDKKIWSPIQTENSIGRIVVCKGFKVATFRESTLLHGYLIDDNSQKLCLQEASVYHMSYELRRLFISLLVYTMSSDPRFFTLQQLFKKKKAKQSVFKQINTFIQSMGRQIHKFNILPIDLSYADLDDETNEIRVEKSIIVSSIHNLNKKQKVAFDTIIGKVKANKSGAFFIDGPGGTQRKLSYIEHC</sequence>
<dbReference type="PANTHER" id="PTHR45786:SF75">
    <property type="entry name" value="ATP-DEPENDENT DNA HELICASE"/>
    <property type="match status" value="1"/>
</dbReference>